<protein>
    <submittedName>
        <fullName evidence="2">Mammalian cell entry protein</fullName>
    </submittedName>
</protein>
<gene>
    <name evidence="2" type="ORF">BKG73_13245</name>
</gene>
<dbReference type="PANTHER" id="PTHR33371">
    <property type="entry name" value="INTERMEMBRANE PHOSPHOLIPID TRANSPORT SYSTEM BINDING PROTEIN MLAD-RELATED"/>
    <property type="match status" value="1"/>
</dbReference>
<reference evidence="2 3" key="1">
    <citation type="submission" date="2016-10" db="EMBL/GenBank/DDBJ databases">
        <title>Evaluation of Human, Animal and Environmental Mycobacterium chelonae Isolates by Core Genome Phylogenomic Analysis, Targeted Gene Comparison, and Anti-microbial Susceptibility Patterns: A Tale of Mistaken Identities.</title>
        <authorList>
            <person name="Fogelson S.B."/>
            <person name="Camus A.C."/>
            <person name="Lorenz W."/>
            <person name="Vasireddy R."/>
            <person name="Vasireddy S."/>
            <person name="Smith T."/>
            <person name="Brown-Elliott B.A."/>
            <person name="Wallace R.J.Jr."/>
            <person name="Hasan N.A."/>
            <person name="Reischl U."/>
            <person name="Sanchez S."/>
        </authorList>
    </citation>
    <scope>NUCLEOTIDE SEQUENCE [LARGE SCALE GENOMIC DNA]</scope>
    <source>
        <strain evidence="2 3">8528</strain>
    </source>
</reference>
<proteinExistence type="predicted"/>
<evidence type="ECO:0000313" key="2">
    <source>
        <dbReference type="EMBL" id="OHU09017.1"/>
    </source>
</evidence>
<name>A0ABX3BZ41_9MYCO</name>
<dbReference type="Proteomes" id="UP000179621">
    <property type="component" value="Unassembled WGS sequence"/>
</dbReference>
<dbReference type="EMBL" id="MLIH01000025">
    <property type="protein sequence ID" value="OHU09017.1"/>
    <property type="molecule type" value="Genomic_DNA"/>
</dbReference>
<dbReference type="InterPro" id="IPR052336">
    <property type="entry name" value="MlaD_Phospholipid_Transporter"/>
</dbReference>
<dbReference type="Pfam" id="PF02470">
    <property type="entry name" value="MlaD"/>
    <property type="match status" value="1"/>
</dbReference>
<organism evidence="2 3">
    <name type="scientific">Mycobacteroides saopaulense</name>
    <dbReference type="NCBI Taxonomy" id="1578165"/>
    <lineage>
        <taxon>Bacteria</taxon>
        <taxon>Bacillati</taxon>
        <taxon>Actinomycetota</taxon>
        <taxon>Actinomycetes</taxon>
        <taxon>Mycobacteriales</taxon>
        <taxon>Mycobacteriaceae</taxon>
        <taxon>Mycobacteroides</taxon>
    </lineage>
</organism>
<comment type="caution">
    <text evidence="2">The sequence shown here is derived from an EMBL/GenBank/DDBJ whole genome shotgun (WGS) entry which is preliminary data.</text>
</comment>
<evidence type="ECO:0000259" key="1">
    <source>
        <dbReference type="Pfam" id="PF02470"/>
    </source>
</evidence>
<accession>A0ABX3BZ41</accession>
<dbReference type="PANTHER" id="PTHR33371:SF4">
    <property type="entry name" value="INTERMEMBRANE PHOSPHOLIPID TRANSPORT SYSTEM BINDING PROTEIN MLAD"/>
    <property type="match status" value="1"/>
</dbReference>
<dbReference type="RefSeq" id="WP_070913016.1">
    <property type="nucleotide sequence ID" value="NZ_CP010271.1"/>
</dbReference>
<feature type="domain" description="Mce/MlaD" evidence="1">
    <location>
        <begin position="59"/>
        <end position="132"/>
    </location>
</feature>
<keyword evidence="3" id="KW-1185">Reference proteome</keyword>
<sequence>MTSARKTRLKRAAAISLAIATVVSLLLMPAPRTAVEQAFRNSVGPYLDSALAPFLSSPRTLCADFNDASGLYKGNKVLLLGVEIGSIVSVSNMPDHVRVEFTVPDDMVLPADIGAASYTTSVMANRSVELSAPYRGGPEFTGAECIPAERTRTPISVTESFAAMSNLADTIIGPDHGPDLRQAPGIRAIGESLDAAARSVDGTGSEFRRMLIELTTMVGDPRKADASYRELLENGTVITSDWLRHWDDFRTVMQTLVGSTRLVEGLADGLGTALFHLVNLIPVLTEAVNRWAGRGKHNIGDKLFPWLRDILNAYTPHLLSFFATLPPGVNWLADDFYLPNMATHNVTYVPPRVAISPEQASAICAGLRERGTPGASTACAPGTASDPVTLGLTNLIMGGALS</sequence>
<dbReference type="InterPro" id="IPR003399">
    <property type="entry name" value="Mce/MlaD"/>
</dbReference>
<evidence type="ECO:0000313" key="3">
    <source>
        <dbReference type="Proteomes" id="UP000179621"/>
    </source>
</evidence>